<reference evidence="1" key="1">
    <citation type="submission" date="2023-03" db="EMBL/GenBank/DDBJ databases">
        <title>Massive genome expansion in bonnet fungi (Mycena s.s.) driven by repeated elements and novel gene families across ecological guilds.</title>
        <authorList>
            <consortium name="Lawrence Berkeley National Laboratory"/>
            <person name="Harder C.B."/>
            <person name="Miyauchi S."/>
            <person name="Viragh M."/>
            <person name="Kuo A."/>
            <person name="Thoen E."/>
            <person name="Andreopoulos B."/>
            <person name="Lu D."/>
            <person name="Skrede I."/>
            <person name="Drula E."/>
            <person name="Henrissat B."/>
            <person name="Morin E."/>
            <person name="Kohler A."/>
            <person name="Barry K."/>
            <person name="LaButti K."/>
            <person name="Morin E."/>
            <person name="Salamov A."/>
            <person name="Lipzen A."/>
            <person name="Mereny Z."/>
            <person name="Hegedus B."/>
            <person name="Baldrian P."/>
            <person name="Stursova M."/>
            <person name="Weitz H."/>
            <person name="Taylor A."/>
            <person name="Grigoriev I.V."/>
            <person name="Nagy L.G."/>
            <person name="Martin F."/>
            <person name="Kauserud H."/>
        </authorList>
    </citation>
    <scope>NUCLEOTIDE SEQUENCE</scope>
    <source>
        <strain evidence="1">CBHHK002</strain>
    </source>
</reference>
<keyword evidence="2" id="KW-1185">Reference proteome</keyword>
<proteinExistence type="predicted"/>
<feature type="non-terminal residue" evidence="1">
    <location>
        <position position="1"/>
    </location>
</feature>
<organism evidence="1 2">
    <name type="scientific">Mycena albidolilacea</name>
    <dbReference type="NCBI Taxonomy" id="1033008"/>
    <lineage>
        <taxon>Eukaryota</taxon>
        <taxon>Fungi</taxon>
        <taxon>Dikarya</taxon>
        <taxon>Basidiomycota</taxon>
        <taxon>Agaricomycotina</taxon>
        <taxon>Agaricomycetes</taxon>
        <taxon>Agaricomycetidae</taxon>
        <taxon>Agaricales</taxon>
        <taxon>Marasmiineae</taxon>
        <taxon>Mycenaceae</taxon>
        <taxon>Mycena</taxon>
    </lineage>
</organism>
<accession>A0AAD6ZS18</accession>
<evidence type="ECO:0000313" key="1">
    <source>
        <dbReference type="EMBL" id="KAJ7336769.1"/>
    </source>
</evidence>
<evidence type="ECO:0008006" key="3">
    <source>
        <dbReference type="Google" id="ProtNLM"/>
    </source>
</evidence>
<protein>
    <recommendedName>
        <fullName evidence="3">Reverse transcriptase zinc-binding domain-containing protein</fullName>
    </recommendedName>
</protein>
<dbReference type="EMBL" id="JARIHO010000030">
    <property type="protein sequence ID" value="KAJ7336769.1"/>
    <property type="molecule type" value="Genomic_DNA"/>
</dbReference>
<name>A0AAD6ZS18_9AGAR</name>
<evidence type="ECO:0000313" key="2">
    <source>
        <dbReference type="Proteomes" id="UP001218218"/>
    </source>
</evidence>
<gene>
    <name evidence="1" type="ORF">DFH08DRAFT_706075</name>
</gene>
<dbReference type="Proteomes" id="UP001218218">
    <property type="component" value="Unassembled WGS sequence"/>
</dbReference>
<dbReference type="AlphaFoldDB" id="A0AAD6ZS18"/>
<comment type="caution">
    <text evidence="1">The sequence shown here is derived from an EMBL/GenBank/DDBJ whole genome shotgun (WGS) entry which is preliminary data.</text>
</comment>
<sequence>NLEWIWCSVESFCDISPTNEAIWKSIHATTIQRLIRNFYWKCIHDIFHVGNFWNHIEMSQILETCPVCKFTESMKHVAPECYNTPGQELIWSLAEQLWLKKLPDSYTSFRKSRLFTTLVLVSLQLIGRISD</sequence>